<organism evidence="2 3">
    <name type="scientific">Actinoplanes lutulentus</name>
    <dbReference type="NCBI Taxonomy" id="1287878"/>
    <lineage>
        <taxon>Bacteria</taxon>
        <taxon>Bacillati</taxon>
        <taxon>Actinomycetota</taxon>
        <taxon>Actinomycetes</taxon>
        <taxon>Micromonosporales</taxon>
        <taxon>Micromonosporaceae</taxon>
        <taxon>Actinoplanes</taxon>
    </lineage>
</organism>
<proteinExistence type="predicted"/>
<feature type="transmembrane region" description="Helical" evidence="1">
    <location>
        <begin position="6"/>
        <end position="24"/>
    </location>
</feature>
<evidence type="ECO:0000313" key="2">
    <source>
        <dbReference type="EMBL" id="RAK40022.1"/>
    </source>
</evidence>
<name>A0A327ZFP5_9ACTN</name>
<sequence length="156" mass="16945">MFFPVVIATVLLTIIGMIGGYLLGEERNREPRAEVTPEPVTLVDGPLCPEQTQRAGAIQGASGELVEVLRVRTVRKTVIWICQDRTGQLFYHANKGGTDADWIENKTALFLGGVWQDSNGSYVATAVDGNVFSVDETGLTIAYADGTSEEQKAVRE</sequence>
<comment type="caution">
    <text evidence="2">The sequence shown here is derived from an EMBL/GenBank/DDBJ whole genome shotgun (WGS) entry which is preliminary data.</text>
</comment>
<evidence type="ECO:0000256" key="1">
    <source>
        <dbReference type="SAM" id="Phobius"/>
    </source>
</evidence>
<reference evidence="2 3" key="1">
    <citation type="submission" date="2018-06" db="EMBL/GenBank/DDBJ databases">
        <title>Genomic Encyclopedia of Type Strains, Phase III (KMG-III): the genomes of soil and plant-associated and newly described type strains.</title>
        <authorList>
            <person name="Whitman W."/>
        </authorList>
    </citation>
    <scope>NUCLEOTIDE SEQUENCE [LARGE SCALE GENOMIC DNA]</scope>
    <source>
        <strain evidence="2 3">CGMCC 4.7090</strain>
    </source>
</reference>
<dbReference type="AlphaFoldDB" id="A0A327ZFP5"/>
<dbReference type="Proteomes" id="UP000249341">
    <property type="component" value="Unassembled WGS sequence"/>
</dbReference>
<protein>
    <submittedName>
        <fullName evidence="2">Uncharacterized protein</fullName>
    </submittedName>
</protein>
<evidence type="ECO:0000313" key="3">
    <source>
        <dbReference type="Proteomes" id="UP000249341"/>
    </source>
</evidence>
<accession>A0A327ZFP5</accession>
<keyword evidence="1" id="KW-0472">Membrane</keyword>
<keyword evidence="1" id="KW-1133">Transmembrane helix</keyword>
<dbReference type="EMBL" id="QLMJ01000003">
    <property type="protein sequence ID" value="RAK40022.1"/>
    <property type="molecule type" value="Genomic_DNA"/>
</dbReference>
<gene>
    <name evidence="2" type="ORF">B0I29_10347</name>
</gene>
<keyword evidence="1" id="KW-0812">Transmembrane</keyword>
<keyword evidence="3" id="KW-1185">Reference proteome</keyword>